<keyword evidence="2" id="KW-0285">Flavoprotein</keyword>
<evidence type="ECO:0000313" key="7">
    <source>
        <dbReference type="Proteomes" id="UP000612362"/>
    </source>
</evidence>
<reference evidence="6" key="1">
    <citation type="submission" date="2020-10" db="EMBL/GenBank/DDBJ databases">
        <title>Taxonomic study of unclassified bacteria belonging to the class Ktedonobacteria.</title>
        <authorList>
            <person name="Yabe S."/>
            <person name="Wang C.M."/>
            <person name="Zheng Y."/>
            <person name="Sakai Y."/>
            <person name="Cavaletti L."/>
            <person name="Monciardini P."/>
            <person name="Donadio S."/>
        </authorList>
    </citation>
    <scope>NUCLEOTIDE SEQUENCE</scope>
    <source>
        <strain evidence="6">SOSP1-1</strain>
    </source>
</reference>
<dbReference type="Pfam" id="PF07992">
    <property type="entry name" value="Pyr_redox_2"/>
    <property type="match status" value="1"/>
</dbReference>
<gene>
    <name evidence="6" type="ORF">KSX_23650</name>
</gene>
<proteinExistence type="predicted"/>
<keyword evidence="7" id="KW-1185">Reference proteome</keyword>
<evidence type="ECO:0000256" key="2">
    <source>
        <dbReference type="ARBA" id="ARBA00022630"/>
    </source>
</evidence>
<dbReference type="GO" id="GO:0016491">
    <property type="term" value="F:oxidoreductase activity"/>
    <property type="evidence" value="ECO:0007669"/>
    <property type="project" value="InterPro"/>
</dbReference>
<evidence type="ECO:0000313" key="6">
    <source>
        <dbReference type="EMBL" id="GHO44202.1"/>
    </source>
</evidence>
<evidence type="ECO:0000256" key="4">
    <source>
        <dbReference type="SAM" id="MobiDB-lite"/>
    </source>
</evidence>
<evidence type="ECO:0000259" key="5">
    <source>
        <dbReference type="Pfam" id="PF07992"/>
    </source>
</evidence>
<dbReference type="InterPro" id="IPR023753">
    <property type="entry name" value="FAD/NAD-binding_dom"/>
</dbReference>
<sequence>MQRADIVIIGNGIAGLTAAVEARRYATDKRIVIITEQVHPTINTPALKQFAIGRLSREQLLAYPAGTERQEHIRIMPAHVEEIHANSRYVTLTDGQTLGYGKLLIATGSVPIGLPETIPGRNFDGVLTLHRLQNYLDLRRRLPEVREAVVIGGGVHAIETVMGLLYLNMQVHWLIRGKTFMGRTLDNEASQIVLDNVRRAGAKVHTETEAIGVVGRVGAVIGVITNQQQMLPCQLVLMCTGTQPAMDLAKRSTIPIQHKQGIIVDDQLRTNVPHIFAAGDVAALPNPQTGKYAPRAQWYSAVLQGRLVGAMLAGRKDLAQQQFGIAWHATHVGELSMLTVGDPLLEGPTISKVTDKSQGGYRRLALEGDRLVGYLSLGQTQPDSLAIKRIIEEGHSVRNILRELQKGNFDARQYLSRLNSHTARGIISGKLPVIQAPTSTTTKNLKPQLDEQPAVAAKGTGPIQLQGSLHSEMQKHTGPIEMTHATRQPSNNDQQRDTGEAWLLDGASEAPQASQHSLNPFNGNLPVPGYSLLGDEEIEVFSGRLPQPMSSMVPHQEREPFSGNRPQPGIQNPNQRKNEPKKLWSYAEKTPGRRAETQKNMETSPSPGNTGQLWLYGKRQDSKKE</sequence>
<dbReference type="Proteomes" id="UP000612362">
    <property type="component" value="Unassembled WGS sequence"/>
</dbReference>
<dbReference type="SUPFAM" id="SSF51905">
    <property type="entry name" value="FAD/NAD(P)-binding domain"/>
    <property type="match status" value="1"/>
</dbReference>
<protein>
    <recommendedName>
        <fullName evidence="5">FAD/NAD(P)-binding domain-containing protein</fullName>
    </recommendedName>
</protein>
<feature type="compositionally biased region" description="Basic and acidic residues" evidence="4">
    <location>
        <begin position="590"/>
        <end position="599"/>
    </location>
</feature>
<feature type="region of interest" description="Disordered" evidence="4">
    <location>
        <begin position="546"/>
        <end position="625"/>
    </location>
</feature>
<dbReference type="PANTHER" id="PTHR43429:SF3">
    <property type="entry name" value="NITRITE REDUCTASE [NAD(P)H]"/>
    <property type="match status" value="1"/>
</dbReference>
<dbReference type="PRINTS" id="PR00368">
    <property type="entry name" value="FADPNR"/>
</dbReference>
<accession>A0A8J3MPU5</accession>
<dbReference type="RefSeq" id="WP_220193615.1">
    <property type="nucleotide sequence ID" value="NZ_BNJF01000001.1"/>
</dbReference>
<feature type="domain" description="FAD/NAD(P)-binding" evidence="5">
    <location>
        <begin position="5"/>
        <end position="292"/>
    </location>
</feature>
<dbReference type="PRINTS" id="PR00469">
    <property type="entry name" value="PNDRDTASEII"/>
</dbReference>
<keyword evidence="3" id="KW-0274">FAD</keyword>
<dbReference type="Gene3D" id="3.50.50.60">
    <property type="entry name" value="FAD/NAD(P)-binding domain"/>
    <property type="match status" value="2"/>
</dbReference>
<organism evidence="6 7">
    <name type="scientific">Ktedonospora formicarum</name>
    <dbReference type="NCBI Taxonomy" id="2778364"/>
    <lineage>
        <taxon>Bacteria</taxon>
        <taxon>Bacillati</taxon>
        <taxon>Chloroflexota</taxon>
        <taxon>Ktedonobacteria</taxon>
        <taxon>Ktedonobacterales</taxon>
        <taxon>Ktedonobacteraceae</taxon>
        <taxon>Ktedonospora</taxon>
    </lineage>
</organism>
<evidence type="ECO:0000256" key="1">
    <source>
        <dbReference type="ARBA" id="ARBA00001974"/>
    </source>
</evidence>
<dbReference type="InterPro" id="IPR036188">
    <property type="entry name" value="FAD/NAD-bd_sf"/>
</dbReference>
<feature type="compositionally biased region" description="Polar residues" evidence="4">
    <location>
        <begin position="600"/>
        <end position="612"/>
    </location>
</feature>
<name>A0A8J3MPU5_9CHLR</name>
<comment type="caution">
    <text evidence="6">The sequence shown here is derived from an EMBL/GenBank/DDBJ whole genome shotgun (WGS) entry which is preliminary data.</text>
</comment>
<evidence type="ECO:0000256" key="3">
    <source>
        <dbReference type="ARBA" id="ARBA00022827"/>
    </source>
</evidence>
<dbReference type="InterPro" id="IPR050260">
    <property type="entry name" value="FAD-bd_OxRdtase"/>
</dbReference>
<dbReference type="AlphaFoldDB" id="A0A8J3MPU5"/>
<comment type="cofactor">
    <cofactor evidence="1">
        <name>FAD</name>
        <dbReference type="ChEBI" id="CHEBI:57692"/>
    </cofactor>
</comment>
<dbReference type="PANTHER" id="PTHR43429">
    <property type="entry name" value="PYRIDINE NUCLEOTIDE-DISULFIDE OXIDOREDUCTASE DOMAIN-CONTAINING"/>
    <property type="match status" value="1"/>
</dbReference>
<dbReference type="EMBL" id="BNJF01000001">
    <property type="protein sequence ID" value="GHO44202.1"/>
    <property type="molecule type" value="Genomic_DNA"/>
</dbReference>